<reference evidence="1 2" key="1">
    <citation type="submission" date="2017-05" db="EMBL/GenBank/DDBJ databases">
        <authorList>
            <person name="Varghese N."/>
            <person name="Submissions S."/>
        </authorList>
    </citation>
    <scope>NUCLEOTIDE SEQUENCE [LARGE SCALE GENOMIC DNA]</scope>
    <source>
        <strain evidence="1 2">DSM 21194</strain>
    </source>
</reference>
<dbReference type="EMBL" id="FXTH01000004">
    <property type="protein sequence ID" value="SMO50606.1"/>
    <property type="molecule type" value="Genomic_DNA"/>
</dbReference>
<sequence length="524" mass="59659">MDTGWYGRTLLIAADAYWPSGGRRLGFRYHSYELNSKSYWNVIELGTASTYIIDNLNKINVYKQYVMNRIGWLIALVFLATNMQCGESRKKTRTAEEVVPANALRAYLDNSDASFSWELEHTSEHNGNMIYQIELISQTWRDFIWKHSLSIVVPREIAADDALLFISGGSNSGTSLHPVMDDETLQAVDAIARENKAITALIKQVPNQPLFEGRTEDEIISYTLHNYKKDGDLSWPLLFPMVKSVVKAMDAVQDFAESQVGRPVNDFLLTGYSKRGWTTWLTGASDERVKAIAPSVIDVLNMPLNVDYQVQTWGDYSIEIQDYVRLGIAQDINSPSGKELVTMIDPFSYREALDMPKLIFIGTNDPYWLVDAVKNYFDQLPGENYIFYTPNAGHGLRDGEEATPVLSEFFGDMIDDSAYPVFTYEYDRDEEGLRISISSEQPVKQIEQWVAHSTDRDFRDDQWTMVPASPDETGRFSTTVAHPEKGFLAIYWNVVYEGDVRSRYPLSTRTFVAGKDSVYLDKME</sequence>
<dbReference type="OrthoDB" id="8950502at2"/>
<organism evidence="1 2">
    <name type="scientific">Fodinibius sediminis</name>
    <dbReference type="NCBI Taxonomy" id="1214077"/>
    <lineage>
        <taxon>Bacteria</taxon>
        <taxon>Pseudomonadati</taxon>
        <taxon>Balneolota</taxon>
        <taxon>Balneolia</taxon>
        <taxon>Balneolales</taxon>
        <taxon>Balneolaceae</taxon>
        <taxon>Fodinibius</taxon>
    </lineage>
</organism>
<dbReference type="Pfam" id="PF10142">
    <property type="entry name" value="PhoPQ_related"/>
    <property type="match status" value="1"/>
</dbReference>
<dbReference type="PANTHER" id="PTHR31497">
    <property type="entry name" value="AUTOCRINE PROLIFERATION REPRESSOR PROTEIN A"/>
    <property type="match status" value="1"/>
</dbReference>
<dbReference type="InterPro" id="IPR029058">
    <property type="entry name" value="AB_hydrolase_fold"/>
</dbReference>
<dbReference type="Proteomes" id="UP000317593">
    <property type="component" value="Unassembled WGS sequence"/>
</dbReference>
<keyword evidence="2" id="KW-1185">Reference proteome</keyword>
<dbReference type="SUPFAM" id="SSF53474">
    <property type="entry name" value="alpha/beta-Hydrolases"/>
    <property type="match status" value="1"/>
</dbReference>
<dbReference type="AlphaFoldDB" id="A0A521BTX2"/>
<name>A0A521BTX2_9BACT</name>
<dbReference type="InterPro" id="IPR009199">
    <property type="entry name" value="PhoPQ-act_pathogen-rel_PqaA"/>
</dbReference>
<dbReference type="Gene3D" id="3.40.50.1820">
    <property type="entry name" value="alpha/beta hydrolase"/>
    <property type="match status" value="1"/>
</dbReference>
<evidence type="ECO:0000313" key="1">
    <source>
        <dbReference type="EMBL" id="SMO50606.1"/>
    </source>
</evidence>
<accession>A0A521BTX2</accession>
<dbReference type="PANTHER" id="PTHR31497:SF0">
    <property type="entry name" value="AUTOCRINE PROLIFERATION REPRESSOR PROTEIN A"/>
    <property type="match status" value="1"/>
</dbReference>
<proteinExistence type="predicted"/>
<evidence type="ECO:0000313" key="2">
    <source>
        <dbReference type="Proteomes" id="UP000317593"/>
    </source>
</evidence>
<protein>
    <submittedName>
        <fullName evidence="1">PhoPQ-activated pathogenicity-related protein</fullName>
    </submittedName>
</protein>
<dbReference type="PIRSF" id="PIRSF014728">
    <property type="entry name" value="PqaA"/>
    <property type="match status" value="1"/>
</dbReference>
<gene>
    <name evidence="1" type="ORF">SAMN06265218_10422</name>
</gene>